<dbReference type="InterPro" id="IPR002646">
    <property type="entry name" value="PolA_pol_head_dom"/>
</dbReference>
<dbReference type="FunFam" id="1.10.3090.10:FF:000006">
    <property type="entry name" value="tRNA nucleotidyltransferase, putative"/>
    <property type="match status" value="1"/>
</dbReference>
<evidence type="ECO:0000256" key="1">
    <source>
        <dbReference type="ARBA" id="ARBA00007265"/>
    </source>
</evidence>
<feature type="chain" id="PRO_5015140917" evidence="5">
    <location>
        <begin position="19"/>
        <end position="804"/>
    </location>
</feature>
<dbReference type="GO" id="GO:0052927">
    <property type="term" value="F:CC tRNA cytidylyltransferase activity"/>
    <property type="evidence" value="ECO:0007669"/>
    <property type="project" value="TreeGrafter"/>
</dbReference>
<evidence type="ECO:0000256" key="4">
    <source>
        <dbReference type="RuleBase" id="RU003953"/>
    </source>
</evidence>
<feature type="signal peptide" evidence="5">
    <location>
        <begin position="1"/>
        <end position="18"/>
    </location>
</feature>
<dbReference type="PANTHER" id="PTHR13734:SF5">
    <property type="entry name" value="CCA TRNA NUCLEOTIDYLTRANSFERASE, MITOCHONDRIAL"/>
    <property type="match status" value="1"/>
</dbReference>
<evidence type="ECO:0000256" key="3">
    <source>
        <dbReference type="ARBA" id="ARBA00022884"/>
    </source>
</evidence>
<dbReference type="FunFam" id="3.30.460.10:FF:000040">
    <property type="entry name" value="tRNA nucleotidyltransferase cca1"/>
    <property type="match status" value="1"/>
</dbReference>
<feature type="domain" description="Poly A polymerase head" evidence="6">
    <location>
        <begin position="217"/>
        <end position="354"/>
    </location>
</feature>
<proteinExistence type="inferred from homology"/>
<evidence type="ECO:0000256" key="2">
    <source>
        <dbReference type="ARBA" id="ARBA00022679"/>
    </source>
</evidence>
<dbReference type="VEuPathDB" id="PlasmoDB:PRG01_1117700"/>
<dbReference type="GO" id="GO:0003723">
    <property type="term" value="F:RNA binding"/>
    <property type="evidence" value="ECO:0007669"/>
    <property type="project" value="UniProtKB-KW"/>
</dbReference>
<evidence type="ECO:0000313" key="8">
    <source>
        <dbReference type="Proteomes" id="UP000240500"/>
    </source>
</evidence>
<dbReference type="InterPro" id="IPR043519">
    <property type="entry name" value="NT_sf"/>
</dbReference>
<dbReference type="VEuPathDB" id="PlasmoDB:PRCDC_1118900"/>
<dbReference type="SUPFAM" id="SSF81301">
    <property type="entry name" value="Nucleotidyltransferase"/>
    <property type="match status" value="1"/>
</dbReference>
<comment type="similarity">
    <text evidence="1 4">Belongs to the tRNA nucleotidyltransferase/poly(A) polymerase family.</text>
</comment>
<dbReference type="EMBL" id="LT969574">
    <property type="protein sequence ID" value="SOV80135.1"/>
    <property type="molecule type" value="Genomic_DNA"/>
</dbReference>
<dbReference type="Gene3D" id="3.30.460.10">
    <property type="entry name" value="Beta Polymerase, domain 2"/>
    <property type="match status" value="1"/>
</dbReference>
<dbReference type="Gene3D" id="1.10.3090.10">
    <property type="entry name" value="cca-adding enzyme, domain 2"/>
    <property type="match status" value="1"/>
</dbReference>
<sequence length="804" mass="95887">MNIFGLLLLNLLINVIFILCNIKRKNNFLKRQLCSNELKHLKYKNDNMIRKGILNYKYKYRFFYIIIKKNYSNKIKRKNKIKQIGMMENINNMNNMNNMNNINNMNNMNNINDNNKWRCLSSSNNISSNMMGNTFYENVYINYLKDYIIDEKEKAMEKNIAKDEVQKKDRIYFPNSNNMLNVKDIENVIHERIRKEEENLFEFLKSVNERYNLNCTLRVVGGWVRDKFLNITNDDIDITVDNMKGAEFCNYIKEYIKEKENKNFNFGIIKINSDQSKHLETSSFNLFNFQVDIVNLRNEKYTEESRIPEIVIGTPEEDALRRDFTVNSLFYNLKNKKVEDYTGKGIFHLKNHIISTPLEPLATFLDDPLRIVRCIRFCGFFNFFLEKSIFNVLKNEDIKKAFTKKISKSRLSSEIVKIFSSKCRNVILSLTLLNYSSYSSKIFQLPSNYFVKDEELFEKLKKKDKINKAIVTPAQHYHTNDSVDDQHVDNLNDINYVSSNNNINNKKIHIQNVENSNICNNSSNIISSNDLIQNKVNNVSEQSDINKEDKNNQCNNVQNNHKQNFEEKWLFDGLSYLKFFKEIEKNNLLKETFNNLDYKENINYIQLCLFLLPLKNHFLYIKNGKTEYVVEYIIRESLKFPLKYSKFCVHIFEGFTHLYNLYKTIDVLNFLKNKNYQEEHNIQIKGQTVLCLKKIGDKWNFVFLIFYIFHKFNELNKNYITSITTNNICLSDFVAKLYQYIFKFNLQESYNMKPFLKWPDIKHNFPNISPNQINEVYEQIIKFMAIHGENEKECIEYLKQHFTK</sequence>
<evidence type="ECO:0000256" key="5">
    <source>
        <dbReference type="SAM" id="SignalP"/>
    </source>
</evidence>
<organism evidence="7 8">
    <name type="scientific">Plasmodium reichenowi</name>
    <dbReference type="NCBI Taxonomy" id="5854"/>
    <lineage>
        <taxon>Eukaryota</taxon>
        <taxon>Sar</taxon>
        <taxon>Alveolata</taxon>
        <taxon>Apicomplexa</taxon>
        <taxon>Aconoidasida</taxon>
        <taxon>Haemosporida</taxon>
        <taxon>Plasmodiidae</taxon>
        <taxon>Plasmodium</taxon>
        <taxon>Plasmodium (Laverania)</taxon>
    </lineage>
</organism>
<reference evidence="7 8" key="1">
    <citation type="submission" date="2016-09" db="EMBL/GenBank/DDBJ databases">
        <authorList>
            <consortium name="Pathogen Informatics"/>
        </authorList>
    </citation>
    <scope>NUCLEOTIDE SEQUENCE [LARGE SCALE GENOMIC DNA]</scope>
</reference>
<gene>
    <name evidence="7" type="ORF">PRG01_1117700</name>
</gene>
<dbReference type="GO" id="GO:0052929">
    <property type="term" value="F:ATP:3'-cytidine-cytidine-tRNA adenylyltransferase activity"/>
    <property type="evidence" value="ECO:0007669"/>
    <property type="project" value="TreeGrafter"/>
</dbReference>
<dbReference type="PANTHER" id="PTHR13734">
    <property type="entry name" value="TRNA-NUCLEOTIDYLTRANSFERASE"/>
    <property type="match status" value="1"/>
</dbReference>
<dbReference type="SUPFAM" id="SSF81891">
    <property type="entry name" value="Poly A polymerase C-terminal region-like"/>
    <property type="match status" value="1"/>
</dbReference>
<dbReference type="CDD" id="cd05398">
    <property type="entry name" value="NT_ClassII-CCAase"/>
    <property type="match status" value="1"/>
</dbReference>
<dbReference type="AlphaFoldDB" id="A0A2P9DGI7"/>
<keyword evidence="5" id="KW-0732">Signal</keyword>
<dbReference type="GO" id="GO:0001680">
    <property type="term" value="P:tRNA 3'-terminal CCA addition"/>
    <property type="evidence" value="ECO:0007669"/>
    <property type="project" value="UniProtKB-ARBA"/>
</dbReference>
<dbReference type="Pfam" id="PF01743">
    <property type="entry name" value="PolyA_pol"/>
    <property type="match status" value="1"/>
</dbReference>
<accession>A0A2P9DGI7</accession>
<evidence type="ECO:0000259" key="6">
    <source>
        <dbReference type="Pfam" id="PF01743"/>
    </source>
</evidence>
<keyword evidence="2 4" id="KW-0808">Transferase</keyword>
<dbReference type="OrthoDB" id="445712at2759"/>
<keyword evidence="3 4" id="KW-0694">RNA-binding</keyword>
<protein>
    <submittedName>
        <fullName evidence="7">tRNA nucleotidyltransferase, putative</fullName>
    </submittedName>
</protein>
<evidence type="ECO:0000313" key="7">
    <source>
        <dbReference type="EMBL" id="SOV80135.1"/>
    </source>
</evidence>
<name>A0A2P9DGI7_PLARE</name>
<dbReference type="Proteomes" id="UP000240500">
    <property type="component" value="Chromosome 11"/>
</dbReference>